<dbReference type="InterPro" id="IPR050266">
    <property type="entry name" value="AB_hydrolase_sf"/>
</dbReference>
<comment type="function">
    <text evidence="7">Releases the N-terminal proline from various substrates.</text>
</comment>
<name>A0ABS4EZH1_9CLOT</name>
<dbReference type="PRINTS" id="PR00793">
    <property type="entry name" value="PROAMNOPTASE"/>
</dbReference>
<organism evidence="9 10">
    <name type="scientific">Clostridium moniliforme</name>
    <dbReference type="NCBI Taxonomy" id="39489"/>
    <lineage>
        <taxon>Bacteria</taxon>
        <taxon>Bacillati</taxon>
        <taxon>Bacillota</taxon>
        <taxon>Clostridia</taxon>
        <taxon>Eubacteriales</taxon>
        <taxon>Clostridiaceae</taxon>
        <taxon>Clostridium</taxon>
    </lineage>
</organism>
<dbReference type="InterPro" id="IPR005945">
    <property type="entry name" value="Pro_imino_pep"/>
</dbReference>
<keyword evidence="10" id="KW-1185">Reference proteome</keyword>
<dbReference type="GO" id="GO:0004177">
    <property type="term" value="F:aminopeptidase activity"/>
    <property type="evidence" value="ECO:0007669"/>
    <property type="project" value="UniProtKB-KW"/>
</dbReference>
<accession>A0ABS4EZH1</accession>
<dbReference type="InterPro" id="IPR029058">
    <property type="entry name" value="AB_hydrolase_fold"/>
</dbReference>
<dbReference type="Gene3D" id="3.40.50.1820">
    <property type="entry name" value="alpha/beta hydrolase"/>
    <property type="match status" value="1"/>
</dbReference>
<evidence type="ECO:0000256" key="3">
    <source>
        <dbReference type="ARBA" id="ARBA00012568"/>
    </source>
</evidence>
<evidence type="ECO:0000256" key="4">
    <source>
        <dbReference type="ARBA" id="ARBA00021843"/>
    </source>
</evidence>
<dbReference type="Pfam" id="PF00561">
    <property type="entry name" value="Abhydrolase_1"/>
    <property type="match status" value="1"/>
</dbReference>
<comment type="catalytic activity">
    <reaction evidence="1 7">
        <text>Release of N-terminal proline from a peptide.</text>
        <dbReference type="EC" id="3.4.11.5"/>
    </reaction>
</comment>
<dbReference type="Proteomes" id="UP000783390">
    <property type="component" value="Unassembled WGS sequence"/>
</dbReference>
<evidence type="ECO:0000313" key="10">
    <source>
        <dbReference type="Proteomes" id="UP000783390"/>
    </source>
</evidence>
<dbReference type="PANTHER" id="PTHR43798:SF20">
    <property type="entry name" value="2-SUCCINYL-6-HYDROXY-2,4-CYCLOHEXADIENE-1-CARBOXYLATE SYNTHASE-RELATED"/>
    <property type="match status" value="1"/>
</dbReference>
<dbReference type="InterPro" id="IPR000073">
    <property type="entry name" value="AB_hydrolase_1"/>
</dbReference>
<evidence type="ECO:0000256" key="6">
    <source>
        <dbReference type="ARBA" id="ARBA00029605"/>
    </source>
</evidence>
<gene>
    <name evidence="9" type="ORF">J2Z53_000979</name>
</gene>
<protein>
    <recommendedName>
        <fullName evidence="4 7">Proline iminopeptidase</fullName>
        <shortName evidence="7">PIP</shortName>
        <ecNumber evidence="3 7">3.4.11.5</ecNumber>
    </recommendedName>
    <alternativeName>
        <fullName evidence="6 7">Prolyl aminopeptidase</fullName>
    </alternativeName>
</protein>
<dbReference type="NCBIfam" id="NF045945">
    <property type="entry name" value="ProImpepLactob"/>
    <property type="match status" value="1"/>
</dbReference>
<sequence length="293" mass="34075">MKISEGYMPYLGYKTYYRIVGECTGNKKPLLLLHGGPGSTHNYFEVLDKIAEDGRSVIMYDQLGCGLSRTPSRRDLWCAKTWIEELIQLRKYLGLDEIHLLGQSWGGMQAIQYACEYKPKGIKSYILSSTLPSAALWEKEQRRRIKYLPKQMQEAIRKAEENNDYSSKEYKEAEDEFMLRYCSGPIDENSPECLKRPKFSGTEAYVTAWGENEFTPSGTLKNFDFLDEIKNIKEPCLIISGLLDLCSPLIAKTMYDRIPNSKWELFEFSRHMAFVEENNKYIRVLNKWLNENE</sequence>
<evidence type="ECO:0000313" key="9">
    <source>
        <dbReference type="EMBL" id="MBP1889398.1"/>
    </source>
</evidence>
<evidence type="ECO:0000256" key="5">
    <source>
        <dbReference type="ARBA" id="ARBA00022801"/>
    </source>
</evidence>
<dbReference type="InterPro" id="IPR002410">
    <property type="entry name" value="Peptidase_S33"/>
</dbReference>
<reference evidence="9 10" key="1">
    <citation type="submission" date="2021-03" db="EMBL/GenBank/DDBJ databases">
        <title>Genomic Encyclopedia of Type Strains, Phase IV (KMG-IV): sequencing the most valuable type-strain genomes for metagenomic binning, comparative biology and taxonomic classification.</title>
        <authorList>
            <person name="Goeker M."/>
        </authorList>
    </citation>
    <scope>NUCLEOTIDE SEQUENCE [LARGE SCALE GENOMIC DNA]</scope>
    <source>
        <strain evidence="9 10">DSM 3984</strain>
    </source>
</reference>
<dbReference type="SUPFAM" id="SSF53474">
    <property type="entry name" value="alpha/beta-Hydrolases"/>
    <property type="match status" value="1"/>
</dbReference>
<keyword evidence="7 9" id="KW-0031">Aminopeptidase</keyword>
<evidence type="ECO:0000256" key="1">
    <source>
        <dbReference type="ARBA" id="ARBA00001585"/>
    </source>
</evidence>
<evidence type="ECO:0000256" key="2">
    <source>
        <dbReference type="ARBA" id="ARBA00010088"/>
    </source>
</evidence>
<dbReference type="RefSeq" id="WP_209796097.1">
    <property type="nucleotide sequence ID" value="NZ_JAGGJZ010000002.1"/>
</dbReference>
<evidence type="ECO:0000256" key="7">
    <source>
        <dbReference type="PIRNR" id="PIRNR005539"/>
    </source>
</evidence>
<dbReference type="NCBIfam" id="TIGR01250">
    <property type="entry name" value="pro_imino_pep_2"/>
    <property type="match status" value="1"/>
</dbReference>
<proteinExistence type="inferred from homology"/>
<comment type="caution">
    <text evidence="9">The sequence shown here is derived from an EMBL/GenBank/DDBJ whole genome shotgun (WGS) entry which is preliminary data.</text>
</comment>
<dbReference type="PIRSF" id="PIRSF005539">
    <property type="entry name" value="Pept_S33_TRI_F1"/>
    <property type="match status" value="1"/>
</dbReference>
<dbReference type="EC" id="3.4.11.5" evidence="3 7"/>
<comment type="similarity">
    <text evidence="2 7">Belongs to the peptidase S33 family.</text>
</comment>
<feature type="domain" description="AB hydrolase-1" evidence="8">
    <location>
        <begin position="28"/>
        <end position="277"/>
    </location>
</feature>
<keyword evidence="7" id="KW-0645">Protease</keyword>
<keyword evidence="5 7" id="KW-0378">Hydrolase</keyword>
<evidence type="ECO:0000259" key="8">
    <source>
        <dbReference type="Pfam" id="PF00561"/>
    </source>
</evidence>
<dbReference type="PANTHER" id="PTHR43798">
    <property type="entry name" value="MONOACYLGLYCEROL LIPASE"/>
    <property type="match status" value="1"/>
</dbReference>
<dbReference type="EMBL" id="JAGGJZ010000002">
    <property type="protein sequence ID" value="MBP1889398.1"/>
    <property type="molecule type" value="Genomic_DNA"/>
</dbReference>